<dbReference type="Proteomes" id="UP000285084">
    <property type="component" value="Unassembled WGS sequence"/>
</dbReference>
<feature type="transmembrane region" description="Helical" evidence="4">
    <location>
        <begin position="51"/>
        <end position="76"/>
    </location>
</feature>
<comment type="similarity">
    <text evidence="1">Belongs to the glycosyltransferase 32 family.</text>
</comment>
<feature type="transmembrane region" description="Helical" evidence="4">
    <location>
        <begin position="325"/>
        <end position="348"/>
    </location>
</feature>
<dbReference type="VEuPathDB" id="FungiDB:FOMG_14981"/>
<comment type="caution">
    <text evidence="5">The sequence shown here is derived from an EMBL/GenBank/DDBJ whole genome shotgun (WGS) entry which is preliminary data.</text>
</comment>
<dbReference type="AlphaFoldDB" id="A0A420M9M2"/>
<organism evidence="5 6">
    <name type="scientific">Fusarium oxysporum</name>
    <name type="common">Fusarium vascular wilt</name>
    <dbReference type="NCBI Taxonomy" id="5507"/>
    <lineage>
        <taxon>Eukaryota</taxon>
        <taxon>Fungi</taxon>
        <taxon>Dikarya</taxon>
        <taxon>Ascomycota</taxon>
        <taxon>Pezizomycotina</taxon>
        <taxon>Sordariomycetes</taxon>
        <taxon>Hypocreomycetidae</taxon>
        <taxon>Hypocreales</taxon>
        <taxon>Nectriaceae</taxon>
        <taxon>Fusarium</taxon>
        <taxon>Fusarium oxysporum species complex</taxon>
    </lineage>
</organism>
<dbReference type="VEuPathDB" id="FungiDB:FOIG_15496"/>
<dbReference type="VEuPathDB" id="FungiDB:FOC1_g10004741"/>
<name>A0A420M9M2_FUSOX</name>
<evidence type="ECO:0000313" key="5">
    <source>
        <dbReference type="EMBL" id="RKK62977.1"/>
    </source>
</evidence>
<keyword evidence="2" id="KW-0808">Transferase</keyword>
<dbReference type="InterPro" id="IPR007577">
    <property type="entry name" value="GlycoTrfase_DXD_sugar-bd_CS"/>
</dbReference>
<protein>
    <recommendedName>
        <fullName evidence="7">Mannosyl phosphorylinositol ceramide synthase SUR1</fullName>
    </recommendedName>
</protein>
<dbReference type="InterPro" id="IPR051706">
    <property type="entry name" value="Glycosyltransferase_domain"/>
</dbReference>
<keyword evidence="4" id="KW-0472">Membrane</keyword>
<dbReference type="PANTHER" id="PTHR32385">
    <property type="entry name" value="MANNOSYL PHOSPHORYLINOSITOL CERAMIDE SYNTHASE"/>
    <property type="match status" value="1"/>
</dbReference>
<dbReference type="VEuPathDB" id="FungiDB:FOXG_16891"/>
<evidence type="ECO:0000256" key="2">
    <source>
        <dbReference type="ARBA" id="ARBA00022679"/>
    </source>
</evidence>
<reference evidence="5 6" key="1">
    <citation type="journal article" date="2018" name="Sci. Rep.">
        <title>Characterisation of pathogen-specific regions and novel effector candidates in Fusarium oxysporum f. sp. cepae.</title>
        <authorList>
            <person name="Armitage A.D."/>
            <person name="Taylor A."/>
            <person name="Sobczyk M.K."/>
            <person name="Baxter L."/>
            <person name="Greenfield B.P."/>
            <person name="Bates H.J."/>
            <person name="Wilson F."/>
            <person name="Jackson A.C."/>
            <person name="Ott S."/>
            <person name="Harrison R.J."/>
            <person name="Clarkson J.P."/>
        </authorList>
    </citation>
    <scope>NUCLEOTIDE SEQUENCE [LARGE SCALE GENOMIC DNA]</scope>
    <source>
        <strain evidence="5 6">Fo_A13</strain>
    </source>
</reference>
<evidence type="ECO:0000256" key="3">
    <source>
        <dbReference type="SAM" id="MobiDB-lite"/>
    </source>
</evidence>
<dbReference type="VEuPathDB" id="FungiDB:FOC4_g10003267"/>
<proteinExistence type="inferred from homology"/>
<dbReference type="GO" id="GO:0000030">
    <property type="term" value="F:mannosyltransferase activity"/>
    <property type="evidence" value="ECO:0007669"/>
    <property type="project" value="TreeGrafter"/>
</dbReference>
<keyword evidence="4" id="KW-0812">Transmembrane</keyword>
<accession>A0A420M9M2</accession>
<sequence length="370" mass="42658">MRLNIYPLTSRLNNYEPIQDEERRSSDSSMEYAHTASPWKPPRFMSCTRKALSLFIADLGLFGVILHSLSPLISLLQHNQDMFPARVKVTSGHLPKSFTPKDRQIPRILYQTTKSETIPAIWVDSQESCLKAYANYEYKLWTDNKARGFLEAEYPWFLSTWDNYPFPIQRADAIRYFVLYHYGGLYLDMDTVCHEAFPIDQIESDNITYNCLFEGTLPTGVTNDIMISSTKHPVFERAIKLLPLSYSLTWWWAKLQPYAAIMSSTGPLFISLAVADYLYDQPSLPSPTVQVIPPAGLRPYISDLQTATWHGWDAHVLKWLADKPLVWFVLGTIFVVGGVYALNKFLLLANRISLRLFRALMRWIKWIAKI</sequence>
<dbReference type="Pfam" id="PF04488">
    <property type="entry name" value="Gly_transf_sug"/>
    <property type="match status" value="1"/>
</dbReference>
<evidence type="ECO:0000256" key="4">
    <source>
        <dbReference type="SAM" id="Phobius"/>
    </source>
</evidence>
<dbReference type="PANTHER" id="PTHR32385:SF15">
    <property type="entry name" value="INOSITOL PHOSPHOCERAMIDE MANNOSYLTRANSFERASE 1"/>
    <property type="match status" value="1"/>
</dbReference>
<dbReference type="GO" id="GO:0016020">
    <property type="term" value="C:membrane"/>
    <property type="evidence" value="ECO:0007669"/>
    <property type="project" value="GOC"/>
</dbReference>
<gene>
    <name evidence="5" type="ORF">BFJ69_g16968</name>
</gene>
<keyword evidence="4" id="KW-1133">Transmembrane helix</keyword>
<dbReference type="VEuPathDB" id="FungiDB:HZS61_007069"/>
<dbReference type="Gene3D" id="3.90.550.20">
    <property type="match status" value="1"/>
</dbReference>
<dbReference type="VEuPathDB" id="FungiDB:FOZG_16922"/>
<dbReference type="EMBL" id="MRCX01000603">
    <property type="protein sequence ID" value="RKK62977.1"/>
    <property type="molecule type" value="Genomic_DNA"/>
</dbReference>
<dbReference type="GO" id="GO:0051999">
    <property type="term" value="P:mannosyl-inositol phosphorylceramide biosynthetic process"/>
    <property type="evidence" value="ECO:0007669"/>
    <property type="project" value="TreeGrafter"/>
</dbReference>
<dbReference type="InterPro" id="IPR029044">
    <property type="entry name" value="Nucleotide-diphossugar_trans"/>
</dbReference>
<evidence type="ECO:0000256" key="1">
    <source>
        <dbReference type="ARBA" id="ARBA00009003"/>
    </source>
</evidence>
<evidence type="ECO:0000313" key="6">
    <source>
        <dbReference type="Proteomes" id="UP000285084"/>
    </source>
</evidence>
<dbReference type="SUPFAM" id="SSF53448">
    <property type="entry name" value="Nucleotide-diphospho-sugar transferases"/>
    <property type="match status" value="1"/>
</dbReference>
<evidence type="ECO:0008006" key="7">
    <source>
        <dbReference type="Google" id="ProtNLM"/>
    </source>
</evidence>
<feature type="region of interest" description="Disordered" evidence="3">
    <location>
        <begin position="16"/>
        <end position="37"/>
    </location>
</feature>